<comment type="caution">
    <text evidence="8">The sequence shown here is derived from an EMBL/GenBank/DDBJ whole genome shotgun (WGS) entry which is preliminary data.</text>
</comment>
<evidence type="ECO:0000256" key="1">
    <source>
        <dbReference type="ARBA" id="ARBA00006068"/>
    </source>
</evidence>
<evidence type="ECO:0000256" key="6">
    <source>
        <dbReference type="SAM" id="Phobius"/>
    </source>
</evidence>
<reference evidence="8" key="1">
    <citation type="submission" date="2021-05" db="EMBL/GenBank/DDBJ databases">
        <title>Novel Bacillus species.</title>
        <authorList>
            <person name="Liu G."/>
        </authorList>
    </citation>
    <scope>NUCLEOTIDE SEQUENCE</scope>
    <source>
        <strain evidence="8">FJAT-50051</strain>
    </source>
</reference>
<keyword evidence="2 6" id="KW-0812">Transmembrane</keyword>
<evidence type="ECO:0000256" key="5">
    <source>
        <dbReference type="SAM" id="MobiDB-lite"/>
    </source>
</evidence>
<protein>
    <submittedName>
        <fullName evidence="8">LCP family protein</fullName>
    </submittedName>
</protein>
<feature type="compositionally biased region" description="Polar residues" evidence="5">
    <location>
        <begin position="523"/>
        <end position="534"/>
    </location>
</feature>
<dbReference type="NCBIfam" id="TIGR00350">
    <property type="entry name" value="lytR_cpsA_psr"/>
    <property type="match status" value="1"/>
</dbReference>
<proteinExistence type="inferred from homology"/>
<keyword evidence="4 6" id="KW-1133">Transmembrane helix</keyword>
<comment type="similarity">
    <text evidence="1">Belongs to the LytR/CpsA/Psr (LCP) family.</text>
</comment>
<dbReference type="Pfam" id="PF03816">
    <property type="entry name" value="LytR_cpsA_psr"/>
    <property type="match status" value="1"/>
</dbReference>
<feature type="domain" description="Cell envelope-related transcriptional attenuator" evidence="7">
    <location>
        <begin position="205"/>
        <end position="362"/>
    </location>
</feature>
<feature type="transmembrane region" description="Helical" evidence="6">
    <location>
        <begin position="123"/>
        <end position="150"/>
    </location>
</feature>
<dbReference type="InterPro" id="IPR004474">
    <property type="entry name" value="LytR_CpsA_psr"/>
</dbReference>
<feature type="region of interest" description="Disordered" evidence="5">
    <location>
        <begin position="445"/>
        <end position="534"/>
    </location>
</feature>
<dbReference type="PANTHER" id="PTHR33392">
    <property type="entry name" value="POLYISOPRENYL-TEICHOIC ACID--PEPTIDOGLYCAN TEICHOIC ACID TRANSFERASE TAGU"/>
    <property type="match status" value="1"/>
</dbReference>
<evidence type="ECO:0000256" key="2">
    <source>
        <dbReference type="ARBA" id="ARBA00022692"/>
    </source>
</evidence>
<evidence type="ECO:0000259" key="7">
    <source>
        <dbReference type="Pfam" id="PF03816"/>
    </source>
</evidence>
<gene>
    <name evidence="8" type="ORF">KHB02_09410</name>
</gene>
<keyword evidence="3" id="KW-0735">Signal-anchor</keyword>
<dbReference type="GO" id="GO:0071555">
    <property type="term" value="P:cell wall organization"/>
    <property type="evidence" value="ECO:0007669"/>
    <property type="project" value="UniProtKB-KW"/>
</dbReference>
<evidence type="ECO:0000256" key="4">
    <source>
        <dbReference type="ARBA" id="ARBA00022989"/>
    </source>
</evidence>
<dbReference type="EMBL" id="JAGYPE010000002">
    <property type="protein sequence ID" value="MBS4181602.1"/>
    <property type="molecule type" value="Genomic_DNA"/>
</dbReference>
<dbReference type="Gene3D" id="3.40.630.190">
    <property type="entry name" value="LCP protein"/>
    <property type="match status" value="1"/>
</dbReference>
<feature type="region of interest" description="Disordered" evidence="5">
    <location>
        <begin position="71"/>
        <end position="114"/>
    </location>
</feature>
<feature type="compositionally biased region" description="Polar residues" evidence="5">
    <location>
        <begin position="445"/>
        <end position="466"/>
    </location>
</feature>
<evidence type="ECO:0000313" key="8">
    <source>
        <dbReference type="EMBL" id="MBS4181602.1"/>
    </source>
</evidence>
<accession>A0A942SWP6</accession>
<dbReference type="InterPro" id="IPR050922">
    <property type="entry name" value="LytR/CpsA/Psr_CW_biosynth"/>
</dbReference>
<organism evidence="8">
    <name type="scientific">Neobacillus citreus</name>
    <dbReference type="NCBI Taxonomy" id="2833578"/>
    <lineage>
        <taxon>Bacteria</taxon>
        <taxon>Bacillati</taxon>
        <taxon>Bacillota</taxon>
        <taxon>Bacilli</taxon>
        <taxon>Bacillales</taxon>
        <taxon>Bacillaceae</taxon>
        <taxon>Neobacillus</taxon>
    </lineage>
</organism>
<keyword evidence="6" id="KW-0472">Membrane</keyword>
<dbReference type="PANTHER" id="PTHR33392:SF6">
    <property type="entry name" value="POLYISOPRENYL-TEICHOIC ACID--PEPTIDOGLYCAN TEICHOIC ACID TRANSFERASE TAGU"/>
    <property type="match status" value="1"/>
</dbReference>
<name>A0A942SWP6_9BACI</name>
<feature type="compositionally biased region" description="Low complexity" evidence="5">
    <location>
        <begin position="467"/>
        <end position="522"/>
    </location>
</feature>
<evidence type="ECO:0000256" key="3">
    <source>
        <dbReference type="ARBA" id="ARBA00022968"/>
    </source>
</evidence>
<sequence length="534" mass="54050">MIPEPVCGSGATPEGMAHQRSTLCDRAAIAKCRPRSPTAGASQDRLSVPQWFAGALRGGSGRRCLACHRNPSAATPRAGQPNGDDVPDATRARRPGIPSARGAGTPRRAGVARHGRLARRRGWTTLASVVASALAVVLVSGTSVAAIAGVQLATSATTVPLSSDDQKTASTQDISAIDGGANILLIGSDTRVGQFDEAEDVDGARNDVTMLIHVSEDHQQLTAVSFPRDLMVPIPACTNPETGTTYPASDSAQFNTALGNGGISCVVDTVENLTGLTVPYAGLITFDGVIEMSNAVGGVDVCVAKQIDDTYTGLHLTAGSHTLEGADALAFLRTRHGVGDGSDLARISSQQVFLSALLRKVASGDSLADPVTLYKLAGAALSNMTLSDGLAQTSTLVRLAATLRGMSTSDMLFVQYPVTDDPADSARVIVDQAAAHTLNVALQTDQKTSLSDSSTGRASEESGTSSDSAGQADTTTGTGSDGSTAASGTSSGSGSATGSSSGGTSTPSATTTSTPLPSSITGQSASEQTCSVGN</sequence>
<dbReference type="AlphaFoldDB" id="A0A942SWP6"/>